<organism evidence="10 11">
    <name type="scientific">Lolium multiflorum</name>
    <name type="common">Italian ryegrass</name>
    <name type="synonym">Lolium perenne subsp. multiflorum</name>
    <dbReference type="NCBI Taxonomy" id="4521"/>
    <lineage>
        <taxon>Eukaryota</taxon>
        <taxon>Viridiplantae</taxon>
        <taxon>Streptophyta</taxon>
        <taxon>Embryophyta</taxon>
        <taxon>Tracheophyta</taxon>
        <taxon>Spermatophyta</taxon>
        <taxon>Magnoliopsida</taxon>
        <taxon>Liliopsida</taxon>
        <taxon>Poales</taxon>
        <taxon>Poaceae</taxon>
        <taxon>BOP clade</taxon>
        <taxon>Pooideae</taxon>
        <taxon>Poodae</taxon>
        <taxon>Poeae</taxon>
        <taxon>Poeae Chloroplast Group 2 (Poeae type)</taxon>
        <taxon>Loliodinae</taxon>
        <taxon>Loliinae</taxon>
        <taxon>Lolium</taxon>
    </lineage>
</organism>
<evidence type="ECO:0000256" key="7">
    <source>
        <dbReference type="PIRSR" id="PIRSR005604-2"/>
    </source>
</evidence>
<proteinExistence type="inferred from homology"/>
<dbReference type="InterPro" id="IPR013320">
    <property type="entry name" value="ConA-like_dom_sf"/>
</dbReference>
<keyword evidence="8" id="KW-0052">Apoplast</keyword>
<dbReference type="PRINTS" id="PR00737">
    <property type="entry name" value="GLHYDRLASE16"/>
</dbReference>
<evidence type="ECO:0000313" key="10">
    <source>
        <dbReference type="EMBL" id="KAK1685829.1"/>
    </source>
</evidence>
<evidence type="ECO:0000259" key="9">
    <source>
        <dbReference type="PROSITE" id="PS51762"/>
    </source>
</evidence>
<dbReference type="GO" id="GO:0016762">
    <property type="term" value="F:xyloglucan:xyloglucosyl transferase activity"/>
    <property type="evidence" value="ECO:0007669"/>
    <property type="project" value="UniProtKB-EC"/>
</dbReference>
<evidence type="ECO:0000313" key="11">
    <source>
        <dbReference type="Proteomes" id="UP001231189"/>
    </source>
</evidence>
<dbReference type="Proteomes" id="UP001231189">
    <property type="component" value="Unassembled WGS sequence"/>
</dbReference>
<dbReference type="PIRSF" id="PIRSF005604">
    <property type="entry name" value="XET"/>
    <property type="match status" value="1"/>
</dbReference>
<keyword evidence="4" id="KW-0325">Glycoprotein</keyword>
<feature type="active site" description="Nucleophile" evidence="6">
    <location>
        <position position="104"/>
    </location>
</feature>
<sequence>MASNPKRTFVLILCSVLLVAGVARGGNFYQDVDITFGDGRAKILDGGNLLTLSMDKASGSGFHSKDQYLFGRFDMKIKLVPGNSAGTVTAFYLTSPPQGAHHDEVDFEFLGNASGQPYTVQTNVFSQGQGNREQQFRMWFDPTMDFHTYSIVWNPTHILFYVDGTPIREHRNQAARTGVPFPTRQPMRMYASLWDAEAWATEDGRIKTDWSRAPFVASYKGFVASGCTSPDVAACARSNGAWMHQQLDTTAQARLRWVQKNHMIYNYCADTWNRFPHGPPPECAAAK</sequence>
<dbReference type="FunFam" id="2.60.120.200:FF:000025">
    <property type="entry name" value="Xyloglucan endotransglucosylase/hydrolase"/>
    <property type="match status" value="1"/>
</dbReference>
<dbReference type="PROSITE" id="PS01034">
    <property type="entry name" value="GH16_1"/>
    <property type="match status" value="1"/>
</dbReference>
<evidence type="ECO:0000256" key="8">
    <source>
        <dbReference type="RuleBase" id="RU361120"/>
    </source>
</evidence>
<comment type="similarity">
    <text evidence="8">Belongs to the glycosyl hydrolase 16 family.</text>
</comment>
<keyword evidence="1 8" id="KW-0808">Transferase</keyword>
<feature type="domain" description="GH16" evidence="9">
    <location>
        <begin position="22"/>
        <end position="219"/>
    </location>
</feature>
<dbReference type="EMBL" id="JAUUTY010000002">
    <property type="protein sequence ID" value="KAK1685829.1"/>
    <property type="molecule type" value="Genomic_DNA"/>
</dbReference>
<dbReference type="InterPro" id="IPR008264">
    <property type="entry name" value="Beta_glucanase"/>
</dbReference>
<keyword evidence="8" id="KW-0134">Cell wall</keyword>
<feature type="chain" id="PRO_5041767984" description="Xyloglucan endotransglucosylase/hydrolase" evidence="8">
    <location>
        <begin position="26"/>
        <end position="287"/>
    </location>
</feature>
<keyword evidence="8" id="KW-0961">Cell wall biogenesis/degradation</keyword>
<feature type="glycosylation site" description="N-linked (GlcNAc...) asparagine" evidence="7">
    <location>
        <position position="112"/>
    </location>
</feature>
<dbReference type="InterPro" id="IPR044791">
    <property type="entry name" value="Beta-glucanase/XTH"/>
</dbReference>
<comment type="function">
    <text evidence="8">Catalyzes xyloglucan endohydrolysis (XEH) and/or endotransglycosylation (XET). Cleaves and religates xyloglucan polymers, an essential constituent of the primary cell wall, and thereby participates in cell wall construction of growing tissues.</text>
</comment>
<accession>A0AAD8TQC0</accession>
<dbReference type="GO" id="GO:0004553">
    <property type="term" value="F:hydrolase activity, hydrolyzing O-glycosyl compounds"/>
    <property type="evidence" value="ECO:0007669"/>
    <property type="project" value="InterPro"/>
</dbReference>
<keyword evidence="8" id="KW-0964">Secreted</keyword>
<dbReference type="Pfam" id="PF06955">
    <property type="entry name" value="XET_C"/>
    <property type="match status" value="1"/>
</dbReference>
<feature type="active site" description="Proton donor" evidence="6">
    <location>
        <position position="108"/>
    </location>
</feature>
<evidence type="ECO:0000256" key="4">
    <source>
        <dbReference type="ARBA" id="ARBA00023180"/>
    </source>
</evidence>
<evidence type="ECO:0000256" key="5">
    <source>
        <dbReference type="ARBA" id="ARBA00023295"/>
    </source>
</evidence>
<dbReference type="InterPro" id="IPR008263">
    <property type="entry name" value="GH16_AS"/>
</dbReference>
<dbReference type="InterPro" id="IPR016455">
    <property type="entry name" value="XTH"/>
</dbReference>
<keyword evidence="3" id="KW-1015">Disulfide bond</keyword>
<dbReference type="InterPro" id="IPR000757">
    <property type="entry name" value="Beta-glucanase-like"/>
</dbReference>
<dbReference type="InterPro" id="IPR010713">
    <property type="entry name" value="XET_C"/>
</dbReference>
<gene>
    <name evidence="10" type="ORF">QYE76_046677</name>
</gene>
<keyword evidence="11" id="KW-1185">Reference proteome</keyword>
<evidence type="ECO:0000256" key="6">
    <source>
        <dbReference type="PIRSR" id="PIRSR005604-1"/>
    </source>
</evidence>
<comment type="caution">
    <text evidence="10">The sequence shown here is derived from an EMBL/GenBank/DDBJ whole genome shotgun (WGS) entry which is preliminary data.</text>
</comment>
<name>A0AAD8TQC0_LOLMU</name>
<dbReference type="GO" id="GO:0048046">
    <property type="term" value="C:apoplast"/>
    <property type="evidence" value="ECO:0007669"/>
    <property type="project" value="UniProtKB-SubCell"/>
</dbReference>
<dbReference type="GO" id="GO:0071555">
    <property type="term" value="P:cell wall organization"/>
    <property type="evidence" value="ECO:0007669"/>
    <property type="project" value="UniProtKB-KW"/>
</dbReference>
<dbReference type="PROSITE" id="PS51762">
    <property type="entry name" value="GH16_2"/>
    <property type="match status" value="1"/>
</dbReference>
<keyword evidence="2 8" id="KW-0378">Hydrolase</keyword>
<evidence type="ECO:0000256" key="2">
    <source>
        <dbReference type="ARBA" id="ARBA00022801"/>
    </source>
</evidence>
<reference evidence="10" key="1">
    <citation type="submission" date="2023-07" db="EMBL/GenBank/DDBJ databases">
        <title>A chromosome-level genome assembly of Lolium multiflorum.</title>
        <authorList>
            <person name="Chen Y."/>
            <person name="Copetti D."/>
            <person name="Kolliker R."/>
            <person name="Studer B."/>
        </authorList>
    </citation>
    <scope>NUCLEOTIDE SEQUENCE</scope>
    <source>
        <strain evidence="10">02402/16</strain>
        <tissue evidence="10">Leaf</tissue>
    </source>
</reference>
<comment type="subcellular location">
    <subcellularLocation>
        <location evidence="8">Secreted</location>
        <location evidence="8">Cell wall</location>
    </subcellularLocation>
    <subcellularLocation>
        <location evidence="8">Secreted</location>
        <location evidence="8">Extracellular space</location>
        <location evidence="8">Apoplast</location>
    </subcellularLocation>
</comment>
<dbReference type="Gene3D" id="2.60.120.200">
    <property type="match status" value="1"/>
</dbReference>
<dbReference type="PANTHER" id="PTHR31062">
    <property type="entry name" value="XYLOGLUCAN ENDOTRANSGLUCOSYLASE/HYDROLASE PROTEIN 8-RELATED"/>
    <property type="match status" value="1"/>
</dbReference>
<dbReference type="EC" id="2.4.1.207" evidence="8"/>
<keyword evidence="8" id="KW-0732">Signal</keyword>
<dbReference type="Pfam" id="PF00722">
    <property type="entry name" value="Glyco_hydro_16"/>
    <property type="match status" value="1"/>
</dbReference>
<dbReference type="GO" id="GO:0042546">
    <property type="term" value="P:cell wall biogenesis"/>
    <property type="evidence" value="ECO:0007669"/>
    <property type="project" value="InterPro"/>
</dbReference>
<evidence type="ECO:0000256" key="3">
    <source>
        <dbReference type="ARBA" id="ARBA00023157"/>
    </source>
</evidence>
<keyword evidence="5 8" id="KW-0326">Glycosidase</keyword>
<dbReference type="CDD" id="cd02176">
    <property type="entry name" value="GH16_XET"/>
    <property type="match status" value="1"/>
</dbReference>
<evidence type="ECO:0000256" key="1">
    <source>
        <dbReference type="ARBA" id="ARBA00022679"/>
    </source>
</evidence>
<protein>
    <recommendedName>
        <fullName evidence="8">Xyloglucan endotransglucosylase/hydrolase</fullName>
        <ecNumber evidence="8">2.4.1.207</ecNumber>
    </recommendedName>
</protein>
<feature type="signal peptide" evidence="8">
    <location>
        <begin position="1"/>
        <end position="25"/>
    </location>
</feature>
<dbReference type="GO" id="GO:0010411">
    <property type="term" value="P:xyloglucan metabolic process"/>
    <property type="evidence" value="ECO:0007669"/>
    <property type="project" value="InterPro"/>
</dbReference>
<dbReference type="SUPFAM" id="SSF49899">
    <property type="entry name" value="Concanavalin A-like lectins/glucanases"/>
    <property type="match status" value="1"/>
</dbReference>
<dbReference type="AlphaFoldDB" id="A0AAD8TQC0"/>
<comment type="PTM">
    <text evidence="8">Contains at least one intrachain disulfide bond essential for its enzymatic activity.</text>
</comment>